<dbReference type="PANTHER" id="PTHR43031:SF16">
    <property type="entry name" value="OXIDOREDUCTASE"/>
    <property type="match status" value="1"/>
</dbReference>
<evidence type="ECO:0000313" key="2">
    <source>
        <dbReference type="EMBL" id="CUV66071.1"/>
    </source>
</evidence>
<dbReference type="Pfam" id="PF00581">
    <property type="entry name" value="Rhodanese"/>
    <property type="match status" value="1"/>
</dbReference>
<evidence type="ECO:0000259" key="1">
    <source>
        <dbReference type="PROSITE" id="PS50206"/>
    </source>
</evidence>
<dbReference type="InterPro" id="IPR001763">
    <property type="entry name" value="Rhodanese-like_dom"/>
</dbReference>
<dbReference type="CDD" id="cd00158">
    <property type="entry name" value="RHOD"/>
    <property type="match status" value="1"/>
</dbReference>
<gene>
    <name evidence="2" type="ORF">BN3087_570043</name>
</gene>
<feature type="domain" description="Rhodanese" evidence="1">
    <location>
        <begin position="157"/>
        <end position="245"/>
    </location>
</feature>
<dbReference type="PANTHER" id="PTHR43031">
    <property type="entry name" value="FAD-DEPENDENT OXIDOREDUCTASE"/>
    <property type="match status" value="1"/>
</dbReference>
<sequence length="246" mass="28021">MVIKIDTNSQEFKAEYAKTVAFTDKVCKQFGFVYSPESEINESVTMGLTRNKMIYNKRYCPCFMVEGETDEERKVANNRICPCKPALEVEIPSMGHCHCGIFCTPEYAKDHTIEKEAALISHTHSRGLTKDECQALLKQQNVDSDELISLLEARELGMVDFILVDVREWMEYKDRRIKGTDFLIPTTSFYQALSQIDDKKDSNIVVYCFSGSRSAYCQQIMSSMGYNHIVNLGYGIVSYNGEVEKG</sequence>
<dbReference type="Gene3D" id="3.40.250.10">
    <property type="entry name" value="Rhodanese-like domain"/>
    <property type="match status" value="1"/>
</dbReference>
<protein>
    <submittedName>
        <fullName evidence="2">Protein containing Rhodanese-like and Ferredoxin thioredoxin reductase catalytic domain</fullName>
    </submittedName>
</protein>
<dbReference type="Gene3D" id="3.90.460.10">
    <property type="entry name" value="Ferredoxin thioredoxin reductase catalytic beta subunit"/>
    <property type="match status" value="1"/>
</dbReference>
<accession>A0A0S4XP23</accession>
<dbReference type="SUPFAM" id="SSF52821">
    <property type="entry name" value="Rhodanese/Cell cycle control phosphatase"/>
    <property type="match status" value="1"/>
</dbReference>
<reference evidence="2" key="1">
    <citation type="submission" date="2015-11" db="EMBL/GenBank/DDBJ databases">
        <authorList>
            <person name="Zhang Y."/>
            <person name="Guo Z."/>
        </authorList>
    </citation>
    <scope>NUCLEOTIDE SEQUENCE</scope>
    <source>
        <strain evidence="2">BN30871</strain>
    </source>
</reference>
<dbReference type="Pfam" id="PF02943">
    <property type="entry name" value="FeThRed_B"/>
    <property type="match status" value="1"/>
</dbReference>
<organism evidence="2">
    <name type="scientific">Sulfurovum sp. enrichment culture clone C5</name>
    <dbReference type="NCBI Taxonomy" id="497650"/>
    <lineage>
        <taxon>Bacteria</taxon>
        <taxon>Pseudomonadati</taxon>
        <taxon>Campylobacterota</taxon>
        <taxon>Epsilonproteobacteria</taxon>
        <taxon>Campylobacterales</taxon>
        <taxon>Sulfurovaceae</taxon>
        <taxon>Sulfurovum</taxon>
        <taxon>environmental samples</taxon>
    </lineage>
</organism>
<dbReference type="AlphaFoldDB" id="A0A0S4XP23"/>
<dbReference type="InterPro" id="IPR004209">
    <property type="entry name" value="FTR_bsu"/>
</dbReference>
<dbReference type="PROSITE" id="PS50206">
    <property type="entry name" value="RHODANESE_3"/>
    <property type="match status" value="1"/>
</dbReference>
<dbReference type="InterPro" id="IPR036873">
    <property type="entry name" value="Rhodanese-like_dom_sf"/>
</dbReference>
<name>A0A0S4XP23_9BACT</name>
<dbReference type="InterPro" id="IPR036644">
    <property type="entry name" value="FTR_bsu_sf"/>
</dbReference>
<dbReference type="EMBL" id="FAXN01000059">
    <property type="protein sequence ID" value="CUV66071.1"/>
    <property type="molecule type" value="Genomic_DNA"/>
</dbReference>
<dbReference type="GO" id="GO:0016730">
    <property type="term" value="F:oxidoreductase activity, acting on iron-sulfur proteins as donors"/>
    <property type="evidence" value="ECO:0007669"/>
    <property type="project" value="InterPro"/>
</dbReference>
<dbReference type="SMART" id="SM00450">
    <property type="entry name" value="RHOD"/>
    <property type="match status" value="1"/>
</dbReference>
<dbReference type="SUPFAM" id="SSF57662">
    <property type="entry name" value="Ferredoxin thioredoxin reductase (FTR), catalytic beta chain"/>
    <property type="match status" value="1"/>
</dbReference>
<proteinExistence type="predicted"/>
<dbReference type="InterPro" id="IPR050229">
    <property type="entry name" value="GlpE_sulfurtransferase"/>
</dbReference>